<dbReference type="Proteomes" id="UP000005707">
    <property type="component" value="Unassembled WGS sequence"/>
</dbReference>
<sequence>MDKKKPAVDTYEIRYSDKEELALNIVNYFLKKENFSLFNIPEKMLENFSHPLYDLVFISTERLHSSEAIVHLEHKLKSVKKKMTKTYLIPSPSILFISVDCNIKFDVDQLPKNVEFVSIDSVEDLLSHPIILEDFPAIKTANLTHSFSELSQLINKEGILHLRKIRSMLTYTDKPWGYILLISLNVLWFLSFAYLNVLENQTDQIRPFALTQQGVQEGAYWLFITNSFVSRDIFQLIAAAIFTSYFGRFTEKLYGTMRFLGIALFSIGLSNSVSFALTTEHQFGFFPIVIGLVTAIGYASFNYRRYLMMSFRKMVVPFIGIFFIYAFITSYNELIAISGAFLGGLLGSVILGLPKKKSKSILKRILFLLGYLAILSISILTGLE</sequence>
<evidence type="ECO:0000256" key="4">
    <source>
        <dbReference type="ARBA" id="ARBA00023136"/>
    </source>
</evidence>
<dbReference type="InterPro" id="IPR022764">
    <property type="entry name" value="Peptidase_S54_rhomboid_dom"/>
</dbReference>
<dbReference type="AlphaFoldDB" id="U2EFX7"/>
<comment type="subcellular location">
    <subcellularLocation>
        <location evidence="1">Membrane</location>
        <topology evidence="1">Multi-pass membrane protein</topology>
    </subcellularLocation>
</comment>
<name>U2EFX7_9MOLU</name>
<dbReference type="GO" id="GO:0004252">
    <property type="term" value="F:serine-type endopeptidase activity"/>
    <property type="evidence" value="ECO:0007669"/>
    <property type="project" value="InterPro"/>
</dbReference>
<organism evidence="7 8">
    <name type="scientific">Haloplasma contractile SSD-17B</name>
    <dbReference type="NCBI Taxonomy" id="1033810"/>
    <lineage>
        <taxon>Bacteria</taxon>
        <taxon>Bacillati</taxon>
        <taxon>Mycoplasmatota</taxon>
        <taxon>Mollicutes</taxon>
        <taxon>Haloplasmatales</taxon>
        <taxon>Haloplasmataceae</taxon>
        <taxon>Haloplasma</taxon>
    </lineage>
</organism>
<dbReference type="Gene3D" id="1.20.1540.10">
    <property type="entry name" value="Rhomboid-like"/>
    <property type="match status" value="1"/>
</dbReference>
<keyword evidence="8" id="KW-1185">Reference proteome</keyword>
<evidence type="ECO:0000313" key="7">
    <source>
        <dbReference type="EMBL" id="ERJ13828.1"/>
    </source>
</evidence>
<dbReference type="FunCoup" id="U2EFX7">
    <property type="interactions" value="3"/>
</dbReference>
<dbReference type="OrthoDB" id="9813074at2"/>
<reference evidence="7 8" key="2">
    <citation type="journal article" date="2013" name="PLoS ONE">
        <title>INDIGO - INtegrated Data Warehouse of MIcrobial GenOmes with Examples from the Red Sea Extremophiles.</title>
        <authorList>
            <person name="Alam I."/>
            <person name="Antunes A."/>
            <person name="Kamau A.A."/>
            <person name="Ba Alawi W."/>
            <person name="Kalkatawi M."/>
            <person name="Stingl U."/>
            <person name="Bajic V.B."/>
        </authorList>
    </citation>
    <scope>NUCLEOTIDE SEQUENCE [LARGE SCALE GENOMIC DNA]</scope>
    <source>
        <strain evidence="7 8">SSD-17B</strain>
    </source>
</reference>
<evidence type="ECO:0000256" key="2">
    <source>
        <dbReference type="ARBA" id="ARBA00022692"/>
    </source>
</evidence>
<evidence type="ECO:0000259" key="6">
    <source>
        <dbReference type="Pfam" id="PF01694"/>
    </source>
</evidence>
<feature type="transmembrane region" description="Helical" evidence="5">
    <location>
        <begin position="176"/>
        <end position="198"/>
    </location>
</feature>
<feature type="transmembrane region" description="Helical" evidence="5">
    <location>
        <begin position="310"/>
        <end position="328"/>
    </location>
</feature>
<protein>
    <submittedName>
        <fullName evidence="7">Rhomboid domain containing protein</fullName>
    </submittedName>
</protein>
<gene>
    <name evidence="7" type="ORF">HLPCO_000494</name>
</gene>
<evidence type="ECO:0000256" key="5">
    <source>
        <dbReference type="SAM" id="Phobius"/>
    </source>
</evidence>
<proteinExistence type="predicted"/>
<evidence type="ECO:0000256" key="1">
    <source>
        <dbReference type="ARBA" id="ARBA00004141"/>
    </source>
</evidence>
<dbReference type="InterPro" id="IPR035952">
    <property type="entry name" value="Rhomboid-like_sf"/>
</dbReference>
<evidence type="ECO:0000256" key="3">
    <source>
        <dbReference type="ARBA" id="ARBA00022989"/>
    </source>
</evidence>
<evidence type="ECO:0000313" key="8">
    <source>
        <dbReference type="Proteomes" id="UP000005707"/>
    </source>
</evidence>
<feature type="domain" description="Peptidase S54 rhomboid" evidence="6">
    <location>
        <begin position="218"/>
        <end position="352"/>
    </location>
</feature>
<reference evidence="7 8" key="1">
    <citation type="journal article" date="2011" name="J. Bacteriol.">
        <title>Genome sequence of Haloplasma contractile, an unusual contractile bacterium from a deep-sea anoxic brine lake.</title>
        <authorList>
            <person name="Antunes A."/>
            <person name="Alam I."/>
            <person name="El Dorry H."/>
            <person name="Siam R."/>
            <person name="Robertson A."/>
            <person name="Bajic V.B."/>
            <person name="Stingl U."/>
        </authorList>
    </citation>
    <scope>NUCLEOTIDE SEQUENCE [LARGE SCALE GENOMIC DNA]</scope>
    <source>
        <strain evidence="7 8">SSD-17B</strain>
    </source>
</reference>
<accession>U2EFX7</accession>
<keyword evidence="4 5" id="KW-0472">Membrane</keyword>
<feature type="transmembrane region" description="Helical" evidence="5">
    <location>
        <begin position="365"/>
        <end position="383"/>
    </location>
</feature>
<comment type="caution">
    <text evidence="7">The sequence shown here is derived from an EMBL/GenBank/DDBJ whole genome shotgun (WGS) entry which is preliminary data.</text>
</comment>
<keyword evidence="2 5" id="KW-0812">Transmembrane</keyword>
<feature type="transmembrane region" description="Helical" evidence="5">
    <location>
        <begin position="259"/>
        <end position="277"/>
    </location>
</feature>
<dbReference type="STRING" id="1033810.HLPCO_000494"/>
<dbReference type="RefSeq" id="WP_008826065.1">
    <property type="nucleotide sequence ID" value="NZ_AFNU02000001.1"/>
</dbReference>
<dbReference type="Pfam" id="PF01694">
    <property type="entry name" value="Rhomboid"/>
    <property type="match status" value="1"/>
</dbReference>
<feature type="transmembrane region" description="Helical" evidence="5">
    <location>
        <begin position="334"/>
        <end position="353"/>
    </location>
</feature>
<dbReference type="EMBL" id="AFNU02000001">
    <property type="protein sequence ID" value="ERJ13828.1"/>
    <property type="molecule type" value="Genomic_DNA"/>
</dbReference>
<keyword evidence="3 5" id="KW-1133">Transmembrane helix</keyword>
<dbReference type="SUPFAM" id="SSF144091">
    <property type="entry name" value="Rhomboid-like"/>
    <property type="match status" value="1"/>
</dbReference>
<feature type="transmembrane region" description="Helical" evidence="5">
    <location>
        <begin position="218"/>
        <end position="247"/>
    </location>
</feature>
<dbReference type="GO" id="GO:0016020">
    <property type="term" value="C:membrane"/>
    <property type="evidence" value="ECO:0007669"/>
    <property type="project" value="UniProtKB-SubCell"/>
</dbReference>
<dbReference type="InParanoid" id="U2EFX7"/>
<feature type="transmembrane region" description="Helical" evidence="5">
    <location>
        <begin position="283"/>
        <end position="303"/>
    </location>
</feature>